<dbReference type="HOGENOM" id="CLU_177417_0_0_1"/>
<dbReference type="AlphaFoldDB" id="E6RA65"/>
<dbReference type="GeneID" id="10189391"/>
<reference evidence="1 2" key="1">
    <citation type="journal article" date="2011" name="MBio">
        <title>Genome variation in Cryptococcus gattii, an emerging pathogen of immunocompetent hosts.</title>
        <authorList>
            <person name="D'Souza C.A."/>
            <person name="Kronstad J.W."/>
            <person name="Taylor G."/>
            <person name="Warren R."/>
            <person name="Yuen M."/>
            <person name="Hu G."/>
            <person name="Jung W.H."/>
            <person name="Sham A."/>
            <person name="Kidd S.E."/>
            <person name="Tangen K."/>
            <person name="Lee N."/>
            <person name="Zeilmaker T."/>
            <person name="Sawkins J."/>
            <person name="McVicker G."/>
            <person name="Shah S."/>
            <person name="Gnerre S."/>
            <person name="Griggs A."/>
            <person name="Zeng Q."/>
            <person name="Bartlett K."/>
            <person name="Li W."/>
            <person name="Wang X."/>
            <person name="Heitman J."/>
            <person name="Stajich J.E."/>
            <person name="Fraser J.A."/>
            <person name="Meyer W."/>
            <person name="Carter D."/>
            <person name="Schein J."/>
            <person name="Krzywinski M."/>
            <person name="Kwon-Chung K.J."/>
            <person name="Varma A."/>
            <person name="Wang J."/>
            <person name="Brunham R."/>
            <person name="Fyfe M."/>
            <person name="Ouellette B.F."/>
            <person name="Siddiqui A."/>
            <person name="Marra M."/>
            <person name="Jones S."/>
            <person name="Holt R."/>
            <person name="Birren B.W."/>
            <person name="Galagan J.E."/>
            <person name="Cuomo C.A."/>
        </authorList>
    </citation>
    <scope>NUCLEOTIDE SEQUENCE [LARGE SCALE GENOMIC DNA]</scope>
    <source>
        <strain evidence="2">WM276 / ATCC MYA-4071</strain>
    </source>
</reference>
<accession>E6RA65</accession>
<name>E6RA65_CRYGW</name>
<evidence type="ECO:0000313" key="2">
    <source>
        <dbReference type="Proteomes" id="UP000007805"/>
    </source>
</evidence>
<proteinExistence type="predicted"/>
<protein>
    <submittedName>
        <fullName evidence="1">Uncharacterized protein</fullName>
    </submittedName>
</protein>
<evidence type="ECO:0000313" key="1">
    <source>
        <dbReference type="EMBL" id="ADV23789.1"/>
    </source>
</evidence>
<dbReference type="OrthoDB" id="10299584at2759"/>
<keyword evidence="2" id="KW-1185">Reference proteome</keyword>
<dbReference type="VEuPathDB" id="FungiDB:CGB_H0090C"/>
<dbReference type="EMBL" id="CP000293">
    <property type="protein sequence ID" value="ADV23789.1"/>
    <property type="molecule type" value="Genomic_DNA"/>
</dbReference>
<gene>
    <name evidence="1" type="ordered locus">CGB_H0090C</name>
</gene>
<dbReference type="KEGG" id="cgi:CGB_H0090C"/>
<reference key="2">
    <citation type="journal article" date="2011" name="MBio">
        <title>Genome variation in Cryptococcus gattii, an emerging pathogen of immunocompetent hosts.</title>
        <authorList>
            <person name="D'Souza C.A."/>
            <person name="Kronstad J.W."/>
            <person name="Taylor G."/>
            <person name="Warren R."/>
            <person name="Yuen M."/>
            <person name="Hu G."/>
            <person name="Jung W.H."/>
            <person name="Sham A."/>
            <person name="Kidd S.E."/>
            <person name="Tangen K."/>
            <person name="Lee N."/>
            <person name="Zeilmaker T."/>
            <person name="Sawkins J."/>
            <person name="McVicker G."/>
            <person name="Shah S."/>
            <person name="Gnerre S."/>
            <person name="Griggs A."/>
            <person name="Zeng Q."/>
            <person name="Bartlett K."/>
            <person name="Li W."/>
            <person name="Wang X."/>
            <person name="Heitman J."/>
            <person name="Stajich J.E."/>
            <person name="Fraser J.A."/>
            <person name="Meyer W."/>
            <person name="Carter D."/>
            <person name="Schein J."/>
            <person name="Krzywinski M."/>
            <person name="Kwong-Chung K.J."/>
            <person name="Varma A."/>
            <person name="Wang J."/>
            <person name="Brunham R."/>
            <person name="Fyfe M."/>
            <person name="Ouellette B.F.F."/>
            <person name="Siddiqui A."/>
            <person name="Marra M."/>
            <person name="Jones S."/>
            <person name="Holt R."/>
            <person name="Birren B.W."/>
            <person name="Galagan J.E."/>
            <person name="Cuomo C.A."/>
        </authorList>
    </citation>
    <scope>NUCLEOTIDE SEQUENCE</scope>
    <source>
        <strain>WM276</strain>
    </source>
</reference>
<organism evidence="1 2">
    <name type="scientific">Cryptococcus gattii serotype B (strain WM276 / ATCC MYA-4071)</name>
    <name type="common">Filobasidiella gattii</name>
    <name type="synonym">Cryptococcus bacillisporus</name>
    <dbReference type="NCBI Taxonomy" id="367775"/>
    <lineage>
        <taxon>Eukaryota</taxon>
        <taxon>Fungi</taxon>
        <taxon>Dikarya</taxon>
        <taxon>Basidiomycota</taxon>
        <taxon>Agaricomycotina</taxon>
        <taxon>Tremellomycetes</taxon>
        <taxon>Tremellales</taxon>
        <taxon>Cryptococcaceae</taxon>
        <taxon>Cryptococcus</taxon>
        <taxon>Cryptococcus gattii species complex</taxon>
    </lineage>
</organism>
<sequence length="108" mass="12513">MLRVQDISTFGKVSESFCTSFVIKTIMSSMYRVWQMTHRLHKPPPAYGMLPHLLFPTLFCEYLENPHVPRTVYLYVHLDVTFTTFDSPSVVIEQPDCRSSLLQVSNGR</sequence>
<dbReference type="Proteomes" id="UP000007805">
    <property type="component" value="Chromosome H"/>
</dbReference>
<dbReference type="RefSeq" id="XP_003195576.1">
    <property type="nucleotide sequence ID" value="XM_003195528.1"/>
</dbReference>